<evidence type="ECO:0000313" key="5">
    <source>
        <dbReference type="EMBL" id="MCA1857518.1"/>
    </source>
</evidence>
<evidence type="ECO:0000259" key="4">
    <source>
        <dbReference type="Pfam" id="PF13511"/>
    </source>
</evidence>
<dbReference type="RefSeq" id="WP_225239728.1">
    <property type="nucleotide sequence ID" value="NZ_JAHYBX010000007.1"/>
</dbReference>
<proteinExistence type="predicted"/>
<comment type="caution">
    <text evidence="5">The sequence shown here is derived from an EMBL/GenBank/DDBJ whole genome shotgun (WGS) entry which is preliminary data.</text>
</comment>
<evidence type="ECO:0000256" key="1">
    <source>
        <dbReference type="SAM" id="Coils"/>
    </source>
</evidence>
<feature type="coiled-coil region" evidence="1">
    <location>
        <begin position="109"/>
        <end position="171"/>
    </location>
</feature>
<name>A0ABS7YDR5_9BURK</name>
<keyword evidence="6" id="KW-1185">Reference proteome</keyword>
<accession>A0ABS7YDR5</accession>
<feature type="region of interest" description="Disordered" evidence="2">
    <location>
        <begin position="61"/>
        <end position="106"/>
    </location>
</feature>
<feature type="signal peptide" evidence="3">
    <location>
        <begin position="1"/>
        <end position="32"/>
    </location>
</feature>
<feature type="domain" description="DUF4124" evidence="4">
    <location>
        <begin position="26"/>
        <end position="73"/>
    </location>
</feature>
<evidence type="ECO:0000256" key="2">
    <source>
        <dbReference type="SAM" id="MobiDB-lite"/>
    </source>
</evidence>
<gene>
    <name evidence="5" type="ORF">LE190_16510</name>
</gene>
<organism evidence="5 6">
    <name type="scientific">Massilia hydrophila</name>
    <dbReference type="NCBI Taxonomy" id="3044279"/>
    <lineage>
        <taxon>Bacteria</taxon>
        <taxon>Pseudomonadati</taxon>
        <taxon>Pseudomonadota</taxon>
        <taxon>Betaproteobacteria</taxon>
        <taxon>Burkholderiales</taxon>
        <taxon>Oxalobacteraceae</taxon>
        <taxon>Telluria group</taxon>
        <taxon>Massilia</taxon>
    </lineage>
</organism>
<reference evidence="5 6" key="1">
    <citation type="submission" date="2021-07" db="EMBL/GenBank/DDBJ databases">
        <title>Characterization of Violacein-producing bacteria and related species.</title>
        <authorList>
            <person name="Wilson H.S."/>
            <person name="De Leon M.E."/>
        </authorList>
    </citation>
    <scope>NUCLEOTIDE SEQUENCE [LARGE SCALE GENOMIC DNA]</scope>
    <source>
        <strain evidence="5 6">HSC-2F05</strain>
    </source>
</reference>
<sequence>MGKTISPFRHPGFLLLAGFASVAICGSAQAQAAVYKCVDEQGRVEFTDTARRGCKALDLPGYAPPPAPRASAPIPAVRPPGNGPAPTVTPASFPRVDSAQQRARDDDRRAILNDELRIEQKKLADLRRDFNGGEPERQGNERNYAKYQERVASMRDEIGRTERNIEALQREIGNIR</sequence>
<dbReference type="Proteomes" id="UP001198602">
    <property type="component" value="Unassembled WGS sequence"/>
</dbReference>
<keyword evidence="3" id="KW-0732">Signal</keyword>
<dbReference type="InterPro" id="IPR025392">
    <property type="entry name" value="DUF4124"/>
</dbReference>
<evidence type="ECO:0000313" key="6">
    <source>
        <dbReference type="Proteomes" id="UP001198602"/>
    </source>
</evidence>
<protein>
    <submittedName>
        <fullName evidence="5">DUF4124 domain-containing protein</fullName>
    </submittedName>
</protein>
<dbReference type="EMBL" id="JAHYBX010000007">
    <property type="protein sequence ID" value="MCA1857518.1"/>
    <property type="molecule type" value="Genomic_DNA"/>
</dbReference>
<dbReference type="Pfam" id="PF13511">
    <property type="entry name" value="DUF4124"/>
    <property type="match status" value="1"/>
</dbReference>
<keyword evidence="1" id="KW-0175">Coiled coil</keyword>
<evidence type="ECO:0000256" key="3">
    <source>
        <dbReference type="SAM" id="SignalP"/>
    </source>
</evidence>
<feature type="chain" id="PRO_5045957205" evidence="3">
    <location>
        <begin position="33"/>
        <end position="176"/>
    </location>
</feature>